<proteinExistence type="predicted"/>
<protein>
    <submittedName>
        <fullName evidence="1">Uncharacterized protein</fullName>
    </submittedName>
</protein>
<sequence length="38" mass="4558">MLRLTCESKNDKNYHAKNKSKHIQLKQIGKTPFHYIIM</sequence>
<dbReference type="HOGENOM" id="CLU_3335020_0_0_6"/>
<evidence type="ECO:0000313" key="1">
    <source>
        <dbReference type="EMBL" id="CDH23760.1"/>
    </source>
</evidence>
<evidence type="ECO:0000313" key="2">
    <source>
        <dbReference type="Proteomes" id="UP000028493"/>
    </source>
</evidence>
<reference evidence="1" key="1">
    <citation type="submission" date="2013-07" db="EMBL/GenBank/DDBJ databases">
        <title>Sub-species coevolution in mutualistic symbiosis.</title>
        <authorList>
            <person name="Murfin K."/>
            <person name="Klassen J."/>
            <person name="Lee M."/>
            <person name="Forst S."/>
            <person name="Stock P."/>
            <person name="Goodrich-Blair H."/>
        </authorList>
    </citation>
    <scope>NUCLEOTIDE SEQUENCE [LARGE SCALE GENOMIC DNA]</scope>
    <source>
        <strain evidence="1">Kraussei Becker Underwood</strain>
    </source>
</reference>
<dbReference type="Proteomes" id="UP000028493">
    <property type="component" value="Unassembled WGS sequence"/>
</dbReference>
<accession>A0A077PHF1</accession>
<comment type="caution">
    <text evidence="1">The sequence shown here is derived from an EMBL/GenBank/DDBJ whole genome shotgun (WGS) entry which is preliminary data.</text>
</comment>
<dbReference type="EMBL" id="CBSZ010000116">
    <property type="protein sequence ID" value="CDH23760.1"/>
    <property type="molecule type" value="Genomic_DNA"/>
</dbReference>
<name>A0A077PHF1_XENBV</name>
<organism evidence="1 2">
    <name type="scientific">Xenorhabdus bovienii str. kraussei Becker Underwood</name>
    <dbReference type="NCBI Taxonomy" id="1398204"/>
    <lineage>
        <taxon>Bacteria</taxon>
        <taxon>Pseudomonadati</taxon>
        <taxon>Pseudomonadota</taxon>
        <taxon>Gammaproteobacteria</taxon>
        <taxon>Enterobacterales</taxon>
        <taxon>Morganellaceae</taxon>
        <taxon>Xenorhabdus</taxon>
    </lineage>
</organism>
<gene>
    <name evidence="1" type="ORF">XBKB1_2020001</name>
</gene>
<dbReference type="AlphaFoldDB" id="A0A077PHF1"/>